<feature type="region of interest" description="Disordered" evidence="2">
    <location>
        <begin position="224"/>
        <end position="278"/>
    </location>
</feature>
<dbReference type="PANTHER" id="PTHR22115">
    <property type="entry name" value="C3ORF6 PROTEIN-RELATED"/>
    <property type="match status" value="1"/>
</dbReference>
<feature type="region of interest" description="Disordered" evidence="2">
    <location>
        <begin position="120"/>
        <end position="144"/>
    </location>
</feature>
<evidence type="ECO:0000313" key="5">
    <source>
        <dbReference type="Proteomes" id="UP000007648"/>
    </source>
</evidence>
<reference evidence="4" key="2">
    <citation type="submission" date="2025-08" db="UniProtKB">
        <authorList>
            <consortium name="Ensembl"/>
        </authorList>
    </citation>
    <scope>IDENTIFICATION</scope>
</reference>
<dbReference type="AlphaFoldDB" id="G3WSX3"/>
<dbReference type="Proteomes" id="UP000007648">
    <property type="component" value="Unassembled WGS sequence"/>
</dbReference>
<dbReference type="InterPro" id="IPR029311">
    <property type="entry name" value="CCDC50_N"/>
</dbReference>
<dbReference type="GeneID" id="111719935"/>
<feature type="compositionally biased region" description="Basic and acidic residues" evidence="2">
    <location>
        <begin position="67"/>
        <end position="83"/>
    </location>
</feature>
<feature type="compositionally biased region" description="Basic and acidic residues" evidence="2">
    <location>
        <begin position="133"/>
        <end position="144"/>
    </location>
</feature>
<dbReference type="eggNOG" id="ENOG502S3IZ">
    <property type="taxonomic scope" value="Eukaryota"/>
</dbReference>
<sequence>MSGLHVDRARLPGVQEVRQDFAILEDGALAHCLQKQEIEQHYASNVQKSQLVQMDIRIARKLQDVENQERELGKSHQQKKMEESDSELARSIQEEIQRKAEECRQREEDDQEIAKQLQELEEEEASSLPSSHSTRDVNHSEHGDTDHLNWQMAELELQSQEQLQQDEELAWRLQEEEETHIRTRRNRERNDDYRTAQVAQDEEIARYMQDQELKYHQREVREWELRRESRSGSLSFSEQRQSRSKKTPVPLDSEVVPLARDPPPDCSDFPAQESGAHSTKQLFSRNIAEELDPTFKSNGTDAPVDVPAVSSQALAHTVPVEGLFEYNEEIAEAAFISPTKRQSGRQKTKDKKEACKQQ</sequence>
<reference evidence="4" key="3">
    <citation type="submission" date="2025-09" db="UniProtKB">
        <authorList>
            <consortium name="Ensembl"/>
        </authorList>
    </citation>
    <scope>IDENTIFICATION</scope>
</reference>
<dbReference type="HOGENOM" id="CLU_019057_0_0_1"/>
<dbReference type="OrthoDB" id="9994767at2759"/>
<proteinExistence type="predicted"/>
<dbReference type="InParanoid" id="G3WSX3"/>
<name>G3WSX3_SARHA</name>
<reference evidence="4 5" key="1">
    <citation type="journal article" date="2011" name="Proc. Natl. Acad. Sci. U.S.A.">
        <title>Genetic diversity and population structure of the endangered marsupial Sarcophilus harrisii (Tasmanian devil).</title>
        <authorList>
            <person name="Miller W."/>
            <person name="Hayes V.M."/>
            <person name="Ratan A."/>
            <person name="Petersen D.C."/>
            <person name="Wittekindt N.E."/>
            <person name="Miller J."/>
            <person name="Walenz B."/>
            <person name="Knight J."/>
            <person name="Qi J."/>
            <person name="Zhao F."/>
            <person name="Wang Q."/>
            <person name="Bedoya-Reina O.C."/>
            <person name="Katiyar N."/>
            <person name="Tomsho L.P."/>
            <person name="Kasson L.M."/>
            <person name="Hardie R.A."/>
            <person name="Woodbridge P."/>
            <person name="Tindall E.A."/>
            <person name="Bertelsen M.F."/>
            <person name="Dixon D."/>
            <person name="Pyecroft S."/>
            <person name="Helgen K.M."/>
            <person name="Lesk A.M."/>
            <person name="Pringle T.H."/>
            <person name="Patterson N."/>
            <person name="Zhang Y."/>
            <person name="Kreiss A."/>
            <person name="Woods G.M."/>
            <person name="Jones M.E."/>
            <person name="Schuster S.C."/>
        </authorList>
    </citation>
    <scope>NUCLEOTIDE SEQUENCE [LARGE SCALE GENOMIC DNA]</scope>
</reference>
<dbReference type="InterPro" id="IPR039303">
    <property type="entry name" value="CCDC50"/>
</dbReference>
<evidence type="ECO:0000313" key="4">
    <source>
        <dbReference type="Ensembl" id="ENSSHAP00000018528.2"/>
    </source>
</evidence>
<dbReference type="KEGG" id="shr:111719935"/>
<protein>
    <recommendedName>
        <fullName evidence="3">Coiled-coil domain-containing protein</fullName>
    </recommendedName>
</protein>
<evidence type="ECO:0000256" key="1">
    <source>
        <dbReference type="ARBA" id="ARBA00023054"/>
    </source>
</evidence>
<dbReference type="RefSeq" id="XP_031818797.1">
    <property type="nucleotide sequence ID" value="XM_031962937.1"/>
</dbReference>
<organism evidence="4 5">
    <name type="scientific">Sarcophilus harrisii</name>
    <name type="common">Tasmanian devil</name>
    <name type="synonym">Sarcophilus laniarius</name>
    <dbReference type="NCBI Taxonomy" id="9305"/>
    <lineage>
        <taxon>Eukaryota</taxon>
        <taxon>Metazoa</taxon>
        <taxon>Chordata</taxon>
        <taxon>Craniata</taxon>
        <taxon>Vertebrata</taxon>
        <taxon>Euteleostomi</taxon>
        <taxon>Mammalia</taxon>
        <taxon>Metatheria</taxon>
        <taxon>Dasyuromorphia</taxon>
        <taxon>Dasyuridae</taxon>
        <taxon>Sarcophilus</taxon>
    </lineage>
</organism>
<evidence type="ECO:0000259" key="3">
    <source>
        <dbReference type="Pfam" id="PF15295"/>
    </source>
</evidence>
<dbReference type="GeneTree" id="ENSGT00390000011058"/>
<dbReference type="Ensembl" id="ENSSHAT00000018682.2">
    <property type="protein sequence ID" value="ENSSHAP00000018528.2"/>
    <property type="gene ID" value="ENSSHAG00000015729.2"/>
</dbReference>
<feature type="region of interest" description="Disordered" evidence="2">
    <location>
        <begin position="67"/>
        <end position="90"/>
    </location>
</feature>
<accession>G3WSX3</accession>
<keyword evidence="1" id="KW-0175">Coiled coil</keyword>
<dbReference type="PANTHER" id="PTHR22115:SF5">
    <property type="entry name" value="COILED-COIL DOMAIN-CONTAINING PROTEIN 50-LIKE ISOFORM X1"/>
    <property type="match status" value="1"/>
</dbReference>
<feature type="region of interest" description="Disordered" evidence="2">
    <location>
        <begin position="337"/>
        <end position="358"/>
    </location>
</feature>
<gene>
    <name evidence="4" type="primary">LOC111719935</name>
</gene>
<evidence type="ECO:0000256" key="2">
    <source>
        <dbReference type="SAM" id="MobiDB-lite"/>
    </source>
</evidence>
<keyword evidence="5" id="KW-1185">Reference proteome</keyword>
<dbReference type="Pfam" id="PF15295">
    <property type="entry name" value="CCDC50_N"/>
    <property type="match status" value="1"/>
</dbReference>
<feature type="domain" description="Coiled-coil" evidence="3">
    <location>
        <begin position="6"/>
        <end position="124"/>
    </location>
</feature>